<feature type="transmembrane region" description="Helical" evidence="1">
    <location>
        <begin position="48"/>
        <end position="70"/>
    </location>
</feature>
<dbReference type="AlphaFoldDB" id="A0A9X2KDA1"/>
<keyword evidence="1" id="KW-0812">Transmembrane</keyword>
<proteinExistence type="predicted"/>
<dbReference type="RefSeq" id="WP_156997315.1">
    <property type="nucleotide sequence ID" value="NZ_BAAANU010000005.1"/>
</dbReference>
<organism evidence="2 3">
    <name type="scientific">Agromyces terreus</name>
    <dbReference type="NCBI Taxonomy" id="424795"/>
    <lineage>
        <taxon>Bacteria</taxon>
        <taxon>Bacillati</taxon>
        <taxon>Actinomycetota</taxon>
        <taxon>Actinomycetes</taxon>
        <taxon>Micrococcales</taxon>
        <taxon>Microbacteriaceae</taxon>
        <taxon>Agromyces</taxon>
    </lineage>
</organism>
<dbReference type="Proteomes" id="UP001139722">
    <property type="component" value="Unassembled WGS sequence"/>
</dbReference>
<sequence length="106" mass="10479">MQTQTRNDTRGGAVAVAAVWALAVIGAAIVLVLAFGGTDEWFGSTGPLGVYAALGVVFAASVLGALLAQLMTRRPHGFVERASVSVGGAALVLAVAAVAVAPTAFA</sequence>
<accession>A0A9X2KDA1</accession>
<dbReference type="EMBL" id="JAMZDY010000001">
    <property type="protein sequence ID" value="MCP2369357.1"/>
    <property type="molecule type" value="Genomic_DNA"/>
</dbReference>
<name>A0A9X2KDA1_9MICO</name>
<evidence type="ECO:0000256" key="1">
    <source>
        <dbReference type="SAM" id="Phobius"/>
    </source>
</evidence>
<feature type="transmembrane region" description="Helical" evidence="1">
    <location>
        <begin position="12"/>
        <end position="36"/>
    </location>
</feature>
<evidence type="ECO:0000313" key="2">
    <source>
        <dbReference type="EMBL" id="MCP2369357.1"/>
    </source>
</evidence>
<feature type="transmembrane region" description="Helical" evidence="1">
    <location>
        <begin position="82"/>
        <end position="105"/>
    </location>
</feature>
<dbReference type="OrthoDB" id="5007892at2"/>
<reference evidence="2" key="1">
    <citation type="submission" date="2022-06" db="EMBL/GenBank/DDBJ databases">
        <title>Sequencing the genomes of 1000 actinobacteria strains.</title>
        <authorList>
            <person name="Klenk H.-P."/>
        </authorList>
    </citation>
    <scope>NUCLEOTIDE SEQUENCE</scope>
    <source>
        <strain evidence="2">DSM 22016</strain>
    </source>
</reference>
<comment type="caution">
    <text evidence="2">The sequence shown here is derived from an EMBL/GenBank/DDBJ whole genome shotgun (WGS) entry which is preliminary data.</text>
</comment>
<keyword evidence="1" id="KW-0472">Membrane</keyword>
<protein>
    <submittedName>
        <fullName evidence="2">Thiol:disulfide interchange protein</fullName>
    </submittedName>
</protein>
<gene>
    <name evidence="2" type="ORF">BJ978_000033</name>
</gene>
<keyword evidence="3" id="KW-1185">Reference proteome</keyword>
<evidence type="ECO:0000313" key="3">
    <source>
        <dbReference type="Proteomes" id="UP001139722"/>
    </source>
</evidence>
<keyword evidence="1" id="KW-1133">Transmembrane helix</keyword>